<sequence length="208" mass="22206">MDIALMWDYTDEVIPEDEVIAAARMDAIELGANPVSPSVGATLRLLTAALSARSVFEVGTGAGVSGLYVLQGMPENGVLTTIDSEGESQQAARASFKCAGFPSSATRVFNGRALDMMPRMNAEAYDLVILDGNPEEVPYYLPHATRMLRPGGVLVIVHAMLRGQVADPVRRDGVTVGMREVIDVLTSSEGYFPCMLPCSDGVLAVVKR</sequence>
<accession>A0A1Q5PM77</accession>
<evidence type="ECO:0000313" key="4">
    <source>
        <dbReference type="EMBL" id="OKL48112.1"/>
    </source>
</evidence>
<dbReference type="EMBL" id="MPDM01000006">
    <property type="protein sequence ID" value="OKL48112.1"/>
    <property type="molecule type" value="Genomic_DNA"/>
</dbReference>
<dbReference type="RefSeq" id="WP_075361881.1">
    <property type="nucleotide sequence ID" value="NZ_MPDM01000006.1"/>
</dbReference>
<evidence type="ECO:0000313" key="5">
    <source>
        <dbReference type="Proteomes" id="UP000186465"/>
    </source>
</evidence>
<keyword evidence="3" id="KW-0949">S-adenosyl-L-methionine</keyword>
<proteinExistence type="predicted"/>
<keyword evidence="1 4" id="KW-0489">Methyltransferase</keyword>
<name>A0A1Q5PM77_9ACTO</name>
<organism evidence="4 5">
    <name type="scientific">Boudabousia marimammalium</name>
    <dbReference type="NCBI Taxonomy" id="156892"/>
    <lineage>
        <taxon>Bacteria</taxon>
        <taxon>Bacillati</taxon>
        <taxon>Actinomycetota</taxon>
        <taxon>Actinomycetes</taxon>
        <taxon>Actinomycetales</taxon>
        <taxon>Actinomycetaceae</taxon>
        <taxon>Boudabousia</taxon>
    </lineage>
</organism>
<evidence type="ECO:0000256" key="1">
    <source>
        <dbReference type="ARBA" id="ARBA00022603"/>
    </source>
</evidence>
<dbReference type="SUPFAM" id="SSF53335">
    <property type="entry name" value="S-adenosyl-L-methionine-dependent methyltransferases"/>
    <property type="match status" value="1"/>
</dbReference>
<dbReference type="InterPro" id="IPR029063">
    <property type="entry name" value="SAM-dependent_MTases_sf"/>
</dbReference>
<dbReference type="STRING" id="156892.BM477_06550"/>
<dbReference type="OrthoDB" id="4774874at2"/>
<dbReference type="CDD" id="cd02440">
    <property type="entry name" value="AdoMet_MTases"/>
    <property type="match status" value="1"/>
</dbReference>
<dbReference type="Pfam" id="PF01596">
    <property type="entry name" value="Methyltransf_3"/>
    <property type="match status" value="1"/>
</dbReference>
<dbReference type="Gene3D" id="3.40.50.150">
    <property type="entry name" value="Vaccinia Virus protein VP39"/>
    <property type="match status" value="1"/>
</dbReference>
<dbReference type="GO" id="GO:0032259">
    <property type="term" value="P:methylation"/>
    <property type="evidence" value="ECO:0007669"/>
    <property type="project" value="UniProtKB-KW"/>
</dbReference>
<protein>
    <submittedName>
        <fullName evidence="4">Methyltransferase</fullName>
    </submittedName>
</protein>
<dbReference type="InterPro" id="IPR050362">
    <property type="entry name" value="Cation-dep_OMT"/>
</dbReference>
<dbReference type="AlphaFoldDB" id="A0A1Q5PM77"/>
<comment type="caution">
    <text evidence="4">The sequence shown here is derived from an EMBL/GenBank/DDBJ whole genome shotgun (WGS) entry which is preliminary data.</text>
</comment>
<reference evidence="5" key="1">
    <citation type="submission" date="2016-11" db="EMBL/GenBank/DDBJ databases">
        <title>Actinomyces gypaetusis sp. nov. isolated from Gypaetus barbatus in Qinghai Tibet Plateau China.</title>
        <authorList>
            <person name="Meng X."/>
        </authorList>
    </citation>
    <scope>NUCLEOTIDE SEQUENCE [LARGE SCALE GENOMIC DNA]</scope>
    <source>
        <strain evidence="5">DSM 15383</strain>
    </source>
</reference>
<gene>
    <name evidence="4" type="ORF">BM477_06550</name>
</gene>
<dbReference type="PANTHER" id="PTHR10509:SF85">
    <property type="entry name" value="O-METHYLTRANSFERASE RV1220C-RELATED"/>
    <property type="match status" value="1"/>
</dbReference>
<keyword evidence="2 4" id="KW-0808">Transferase</keyword>
<dbReference type="GO" id="GO:0008757">
    <property type="term" value="F:S-adenosylmethionine-dependent methyltransferase activity"/>
    <property type="evidence" value="ECO:0007669"/>
    <property type="project" value="TreeGrafter"/>
</dbReference>
<dbReference type="PROSITE" id="PS51682">
    <property type="entry name" value="SAM_OMT_I"/>
    <property type="match status" value="1"/>
</dbReference>
<dbReference type="InterPro" id="IPR002935">
    <property type="entry name" value="SAM_O-MeTrfase"/>
</dbReference>
<keyword evidence="5" id="KW-1185">Reference proteome</keyword>
<dbReference type="PANTHER" id="PTHR10509">
    <property type="entry name" value="O-METHYLTRANSFERASE-RELATED"/>
    <property type="match status" value="1"/>
</dbReference>
<dbReference type="Proteomes" id="UP000186465">
    <property type="component" value="Unassembled WGS sequence"/>
</dbReference>
<evidence type="ECO:0000256" key="3">
    <source>
        <dbReference type="ARBA" id="ARBA00022691"/>
    </source>
</evidence>
<dbReference type="GO" id="GO:0008171">
    <property type="term" value="F:O-methyltransferase activity"/>
    <property type="evidence" value="ECO:0007669"/>
    <property type="project" value="InterPro"/>
</dbReference>
<evidence type="ECO:0000256" key="2">
    <source>
        <dbReference type="ARBA" id="ARBA00022679"/>
    </source>
</evidence>